<reference evidence="1 2" key="1">
    <citation type="submission" date="2017-09" db="EMBL/GenBank/DDBJ databases">
        <authorList>
            <person name="Ehlers B."/>
            <person name="Leendertz F.H."/>
        </authorList>
    </citation>
    <scope>NUCLEOTIDE SEQUENCE [LARGE SCALE GENOMIC DNA]</scope>
    <source>
        <strain evidence="1 2">CGMCC 4.6857</strain>
    </source>
</reference>
<accession>A0A285J348</accession>
<evidence type="ECO:0000313" key="1">
    <source>
        <dbReference type="EMBL" id="SNY54750.1"/>
    </source>
</evidence>
<name>A0A285J348_9ACTN</name>
<sequence>MSRRWWAVLTVAVCLAGCGEAREDVKQPEVAVSVSLPADPKAALAVGLGKLGTQSARVGYRFNSEGYEVRYTAVVDAAGTTWEATGDRWVLRRIGNDVWVKVTKADDLGLVPADQLDKWLKMPLNYLDTTSFKTGFPWSGLRNAAEVATGITRTGDRTYEGKLPDDDLTVSLDAAGRFTRVMYGDFMEMTYSDFGTPVAVEPPAATEEAVFQPAAAGIM</sequence>
<proteinExistence type="predicted"/>
<gene>
    <name evidence="1" type="ORF">SAMN05421748_115148</name>
</gene>
<keyword evidence="2" id="KW-1185">Reference proteome</keyword>
<dbReference type="Proteomes" id="UP000219612">
    <property type="component" value="Unassembled WGS sequence"/>
</dbReference>
<evidence type="ECO:0008006" key="3">
    <source>
        <dbReference type="Google" id="ProtNLM"/>
    </source>
</evidence>
<organism evidence="1 2">
    <name type="scientific">Paractinoplanes atraurantiacus</name>
    <dbReference type="NCBI Taxonomy" id="1036182"/>
    <lineage>
        <taxon>Bacteria</taxon>
        <taxon>Bacillati</taxon>
        <taxon>Actinomycetota</taxon>
        <taxon>Actinomycetes</taxon>
        <taxon>Micromonosporales</taxon>
        <taxon>Micromonosporaceae</taxon>
        <taxon>Paractinoplanes</taxon>
    </lineage>
</organism>
<dbReference type="RefSeq" id="WP_097323577.1">
    <property type="nucleotide sequence ID" value="NZ_OBDY01000015.1"/>
</dbReference>
<evidence type="ECO:0000313" key="2">
    <source>
        <dbReference type="Proteomes" id="UP000219612"/>
    </source>
</evidence>
<dbReference type="OrthoDB" id="3297844at2"/>
<dbReference type="EMBL" id="OBDY01000015">
    <property type="protein sequence ID" value="SNY54750.1"/>
    <property type="molecule type" value="Genomic_DNA"/>
</dbReference>
<dbReference type="AlphaFoldDB" id="A0A285J348"/>
<protein>
    <recommendedName>
        <fullName evidence="3">Lipoprotein</fullName>
    </recommendedName>
</protein>